<reference evidence="2" key="1">
    <citation type="submission" date="2020-11" db="EMBL/GenBank/DDBJ databases">
        <authorList>
            <consortium name="DOE Joint Genome Institute"/>
            <person name="Ahrendt S."/>
            <person name="Riley R."/>
            <person name="Andreopoulos W."/>
            <person name="Labutti K."/>
            <person name="Pangilinan J."/>
            <person name="Ruiz-Duenas F.J."/>
            <person name="Barrasa J.M."/>
            <person name="Sanchez-Garcia M."/>
            <person name="Camarero S."/>
            <person name="Miyauchi S."/>
            <person name="Serrano A."/>
            <person name="Linde D."/>
            <person name="Babiker R."/>
            <person name="Drula E."/>
            <person name="Ayuso-Fernandez I."/>
            <person name="Pacheco R."/>
            <person name="Padilla G."/>
            <person name="Ferreira P."/>
            <person name="Barriuso J."/>
            <person name="Kellner H."/>
            <person name="Castanera R."/>
            <person name="Alfaro M."/>
            <person name="Ramirez L."/>
            <person name="Pisabarro A.G."/>
            <person name="Kuo A."/>
            <person name="Tritt A."/>
            <person name="Lipzen A."/>
            <person name="He G."/>
            <person name="Yan M."/>
            <person name="Ng V."/>
            <person name="Cullen D."/>
            <person name="Martin F."/>
            <person name="Rosso M.-N."/>
            <person name="Henrissat B."/>
            <person name="Hibbett D."/>
            <person name="Martinez A.T."/>
            <person name="Grigoriev I.V."/>
        </authorList>
    </citation>
    <scope>NUCLEOTIDE SEQUENCE</scope>
    <source>
        <strain evidence="2">CIRM-BRFM 674</strain>
    </source>
</reference>
<evidence type="ECO:0000313" key="3">
    <source>
        <dbReference type="Proteomes" id="UP000807469"/>
    </source>
</evidence>
<organism evidence="2 3">
    <name type="scientific">Pholiota conissans</name>
    <dbReference type="NCBI Taxonomy" id="109636"/>
    <lineage>
        <taxon>Eukaryota</taxon>
        <taxon>Fungi</taxon>
        <taxon>Dikarya</taxon>
        <taxon>Basidiomycota</taxon>
        <taxon>Agaricomycotina</taxon>
        <taxon>Agaricomycetes</taxon>
        <taxon>Agaricomycetidae</taxon>
        <taxon>Agaricales</taxon>
        <taxon>Agaricineae</taxon>
        <taxon>Strophariaceae</taxon>
        <taxon>Pholiota</taxon>
    </lineage>
</organism>
<comment type="caution">
    <text evidence="2">The sequence shown here is derived from an EMBL/GenBank/DDBJ whole genome shotgun (WGS) entry which is preliminary data.</text>
</comment>
<evidence type="ECO:0000313" key="2">
    <source>
        <dbReference type="EMBL" id="KAF9473987.1"/>
    </source>
</evidence>
<keyword evidence="3" id="KW-1185">Reference proteome</keyword>
<name>A0A9P5YQG3_9AGAR</name>
<gene>
    <name evidence="2" type="ORF">BDN70DRAFT_997351</name>
</gene>
<dbReference type="Proteomes" id="UP000807469">
    <property type="component" value="Unassembled WGS sequence"/>
</dbReference>
<feature type="region of interest" description="Disordered" evidence="1">
    <location>
        <begin position="112"/>
        <end position="136"/>
    </location>
</feature>
<dbReference type="EMBL" id="MU155404">
    <property type="protein sequence ID" value="KAF9473987.1"/>
    <property type="molecule type" value="Genomic_DNA"/>
</dbReference>
<dbReference type="OrthoDB" id="2946666at2759"/>
<feature type="compositionally biased region" description="Low complexity" evidence="1">
    <location>
        <begin position="116"/>
        <end position="130"/>
    </location>
</feature>
<protein>
    <submittedName>
        <fullName evidence="2">Uncharacterized protein</fullName>
    </submittedName>
</protein>
<proteinExistence type="predicted"/>
<sequence length="415" mass="46045">MIPTLTMLQNIEETWSRPERVIDRKILLEVSPDREALLKSNKSIDEIRQDIKLPVANPPPEHWLFRVQRHENARLKDATVPLSVLDPVVSYSADPEADSSPQATIYVVEPVPNAPSTSASSSTDPSSETSYGISTEPILLGNSKPLISPRQLGPTHMLVIYTLPPIVLAPENSNSSRTRRSPRPESSGRIAQRRPSIFSEALELPISDLIFIANVPNLTFDPEKGILPHRLPNELPRVVLPVPHLLAFPELVVYLHTRNQAALFRALIPDWARDVMHPLPMRPTPTPGVSRHDHGEITPSPLCCAPFRARKLSRVFTRLSRSRSSPNLEVAIPLNNVGLVRTIAGVGDDLADAAENSQHGVGSPEEALCKIAASLDALRDNLEYIGYFEHQVWAELLTYRRVLLSALLQRSRVPT</sequence>
<accession>A0A9P5YQG3</accession>
<evidence type="ECO:0000256" key="1">
    <source>
        <dbReference type="SAM" id="MobiDB-lite"/>
    </source>
</evidence>
<feature type="region of interest" description="Disordered" evidence="1">
    <location>
        <begin position="171"/>
        <end position="192"/>
    </location>
</feature>
<dbReference type="AlphaFoldDB" id="A0A9P5YQG3"/>